<keyword evidence="9" id="KW-1185">Reference proteome</keyword>
<gene>
    <name evidence="8" type="ORF">M408DRAFT_325939</name>
</gene>
<reference evidence="9" key="2">
    <citation type="submission" date="2015-01" db="EMBL/GenBank/DDBJ databases">
        <title>Evolutionary Origins and Diversification of the Mycorrhizal Mutualists.</title>
        <authorList>
            <consortium name="DOE Joint Genome Institute"/>
            <consortium name="Mycorrhizal Genomics Consortium"/>
            <person name="Kohler A."/>
            <person name="Kuo A."/>
            <person name="Nagy L.G."/>
            <person name="Floudas D."/>
            <person name="Copeland A."/>
            <person name="Barry K.W."/>
            <person name="Cichocki N."/>
            <person name="Veneault-Fourrey C."/>
            <person name="LaButti K."/>
            <person name="Lindquist E.A."/>
            <person name="Lipzen A."/>
            <person name="Lundell T."/>
            <person name="Morin E."/>
            <person name="Murat C."/>
            <person name="Riley R."/>
            <person name="Ohm R."/>
            <person name="Sun H."/>
            <person name="Tunlid A."/>
            <person name="Henrissat B."/>
            <person name="Grigoriev I.V."/>
            <person name="Hibbett D.S."/>
            <person name="Martin F."/>
        </authorList>
    </citation>
    <scope>NUCLEOTIDE SEQUENCE [LARGE SCALE GENOMIC DNA]</scope>
    <source>
        <strain evidence="9">MAFF 305830</strain>
    </source>
</reference>
<keyword evidence="4" id="KW-0539">Nucleus</keyword>
<feature type="region of interest" description="Disordered" evidence="6">
    <location>
        <begin position="612"/>
        <end position="656"/>
    </location>
</feature>
<proteinExistence type="predicted"/>
<dbReference type="GO" id="GO:0007130">
    <property type="term" value="P:synaptonemal complex assembly"/>
    <property type="evidence" value="ECO:0007669"/>
    <property type="project" value="TreeGrafter"/>
</dbReference>
<evidence type="ECO:0000256" key="5">
    <source>
        <dbReference type="ARBA" id="ARBA00023254"/>
    </source>
</evidence>
<dbReference type="PANTHER" id="PTHR48225:SF7">
    <property type="entry name" value="MEIOSIS-SPECIFIC PROTEIN HOP1"/>
    <property type="match status" value="1"/>
</dbReference>
<dbReference type="InterPro" id="IPR051294">
    <property type="entry name" value="HORMA_MeioticProgression"/>
</dbReference>
<dbReference type="GO" id="GO:0051598">
    <property type="term" value="P:meiotic recombination checkpoint signaling"/>
    <property type="evidence" value="ECO:0007669"/>
    <property type="project" value="TreeGrafter"/>
</dbReference>
<name>A0A0C3B8I9_SERVB</name>
<dbReference type="GO" id="GO:0005694">
    <property type="term" value="C:chromosome"/>
    <property type="evidence" value="ECO:0007669"/>
    <property type="project" value="UniProtKB-SubCell"/>
</dbReference>
<dbReference type="Gene3D" id="3.30.900.10">
    <property type="entry name" value="HORMA domain"/>
    <property type="match status" value="1"/>
</dbReference>
<dbReference type="SUPFAM" id="SSF57903">
    <property type="entry name" value="FYVE/PHD zinc finger"/>
    <property type="match status" value="1"/>
</dbReference>
<dbReference type="Pfam" id="PF02301">
    <property type="entry name" value="HORMA"/>
    <property type="match status" value="1"/>
</dbReference>
<dbReference type="SUPFAM" id="SSF56019">
    <property type="entry name" value="The spindle assembly checkpoint protein mad2"/>
    <property type="match status" value="1"/>
</dbReference>
<feature type="domain" description="HORMA" evidence="7">
    <location>
        <begin position="1"/>
        <end position="189"/>
    </location>
</feature>
<evidence type="ECO:0000256" key="1">
    <source>
        <dbReference type="ARBA" id="ARBA00004123"/>
    </source>
</evidence>
<dbReference type="PROSITE" id="PS50815">
    <property type="entry name" value="HORMA"/>
    <property type="match status" value="1"/>
</dbReference>
<dbReference type="Proteomes" id="UP000054097">
    <property type="component" value="Unassembled WGS sequence"/>
</dbReference>
<evidence type="ECO:0000256" key="6">
    <source>
        <dbReference type="SAM" id="MobiDB-lite"/>
    </source>
</evidence>
<feature type="region of interest" description="Disordered" evidence="6">
    <location>
        <begin position="300"/>
        <end position="344"/>
    </location>
</feature>
<dbReference type="HOGENOM" id="CLU_014668_0_0_1"/>
<reference evidence="8 9" key="1">
    <citation type="submission" date="2014-04" db="EMBL/GenBank/DDBJ databases">
        <authorList>
            <consortium name="DOE Joint Genome Institute"/>
            <person name="Kuo A."/>
            <person name="Zuccaro A."/>
            <person name="Kohler A."/>
            <person name="Nagy L.G."/>
            <person name="Floudas D."/>
            <person name="Copeland A."/>
            <person name="Barry K.W."/>
            <person name="Cichocki N."/>
            <person name="Veneault-Fourrey C."/>
            <person name="LaButti K."/>
            <person name="Lindquist E.A."/>
            <person name="Lipzen A."/>
            <person name="Lundell T."/>
            <person name="Morin E."/>
            <person name="Murat C."/>
            <person name="Sun H."/>
            <person name="Tunlid A."/>
            <person name="Henrissat B."/>
            <person name="Grigoriev I.V."/>
            <person name="Hibbett D.S."/>
            <person name="Martin F."/>
            <person name="Nordberg H.P."/>
            <person name="Cantor M.N."/>
            <person name="Hua S.X."/>
        </authorList>
    </citation>
    <scope>NUCLEOTIDE SEQUENCE [LARGE SCALE GENOMIC DNA]</scope>
    <source>
        <strain evidence="8 9">MAFF 305830</strain>
    </source>
</reference>
<dbReference type="GO" id="GO:0005634">
    <property type="term" value="C:nucleus"/>
    <property type="evidence" value="ECO:0007669"/>
    <property type="project" value="UniProtKB-SubCell"/>
</dbReference>
<dbReference type="OrthoDB" id="1928087at2759"/>
<sequence length="722" mass="80151">MTVKRGFSQEGDEILDYLEKGAFDALEKQYLRRLIFALYIDKEDPQNIVEAWNFDFTYHQIPGTNMKLPMVSMSDSNAGGRHSSSIPVVQPGTGIRAPTLGEVKGSIRNMVHNLIAITQTLEDLPKKRFATFKLEYYPHTPDEYEPPLFVAGDPSRSKLTLSTHHITESPFRVNIGKVDAGFSSVSLEVHSVAGSLPTAGSVDNDLHVLGATNQAIEDRHPTVNSTRESSIMLAVDAAKRVVVWDAEIRLDVRQNENDDVIGLLGEKKDTGEIEPVSRAFQAKEAPFILHVDDTAQMPSSDLEETQMSESVPPEPSRSPPLSRSSSMSTLSTTSGVSKSAHRSVEQDVVEDLGRLNLSTNMLDKGDSFSVSQDLMHLETQPALASWTSETPEESNASQKLNDVITESQAIHRGDQAMDDDADVDVDCDCAIAKGAEDYDVCQCDGPCGRWVHLWCHGYHGTRDPRLPDSFRCFECRLRNTQASVVKGEALIKEYVSKYAELALFRRALKIIEVENPPNATEFRKMIGCNPPVAAQLWKRLEGEGFVGPESVEEDGIGMFESRSMVSRKVGKSKIRKTAKTRYVKNPTLSEMIAPYFDPSEEAERRLVGLGRKHRIGHPESVNSEATSRSHATDKASAPLSPSRIHNLSQEVPQEARRTLSQHALAMDIDVPEQPYKSPRVTNSAKKRKAVDLVPEETAEGLKLRRSKRVKVSVPQRNVDLDW</sequence>
<dbReference type="AlphaFoldDB" id="A0A0C3B8I9"/>
<evidence type="ECO:0000256" key="2">
    <source>
        <dbReference type="ARBA" id="ARBA00004286"/>
    </source>
</evidence>
<dbReference type="EMBL" id="KN824278">
    <property type="protein sequence ID" value="KIM33115.1"/>
    <property type="molecule type" value="Genomic_DNA"/>
</dbReference>
<evidence type="ECO:0000313" key="9">
    <source>
        <dbReference type="Proteomes" id="UP000054097"/>
    </source>
</evidence>
<dbReference type="InterPro" id="IPR036570">
    <property type="entry name" value="HORMA_dom_sf"/>
</dbReference>
<dbReference type="Gene3D" id="3.30.40.10">
    <property type="entry name" value="Zinc/RING finger domain, C3HC4 (zinc finger)"/>
    <property type="match status" value="1"/>
</dbReference>
<evidence type="ECO:0000313" key="8">
    <source>
        <dbReference type="EMBL" id="KIM33115.1"/>
    </source>
</evidence>
<dbReference type="InterPro" id="IPR003511">
    <property type="entry name" value="HORMA_dom"/>
</dbReference>
<feature type="compositionally biased region" description="Low complexity" evidence="6">
    <location>
        <begin position="319"/>
        <end position="337"/>
    </location>
</feature>
<dbReference type="InterPro" id="IPR011011">
    <property type="entry name" value="Znf_FYVE_PHD"/>
</dbReference>
<evidence type="ECO:0000259" key="7">
    <source>
        <dbReference type="PROSITE" id="PS50815"/>
    </source>
</evidence>
<keyword evidence="5" id="KW-0469">Meiosis</keyword>
<organism evidence="8 9">
    <name type="scientific">Serendipita vermifera MAFF 305830</name>
    <dbReference type="NCBI Taxonomy" id="933852"/>
    <lineage>
        <taxon>Eukaryota</taxon>
        <taxon>Fungi</taxon>
        <taxon>Dikarya</taxon>
        <taxon>Basidiomycota</taxon>
        <taxon>Agaricomycotina</taxon>
        <taxon>Agaricomycetes</taxon>
        <taxon>Sebacinales</taxon>
        <taxon>Serendipitaceae</taxon>
        <taxon>Serendipita</taxon>
    </lineage>
</organism>
<feature type="compositionally biased region" description="Polar residues" evidence="6">
    <location>
        <begin position="620"/>
        <end position="629"/>
    </location>
</feature>
<accession>A0A0C3B8I9</accession>
<dbReference type="PANTHER" id="PTHR48225">
    <property type="entry name" value="HORMA DOMAIN-CONTAINING PROTEIN 1"/>
    <property type="match status" value="1"/>
</dbReference>
<keyword evidence="3" id="KW-0158">Chromosome</keyword>
<dbReference type="InterPro" id="IPR013083">
    <property type="entry name" value="Znf_RING/FYVE/PHD"/>
</dbReference>
<evidence type="ECO:0000256" key="3">
    <source>
        <dbReference type="ARBA" id="ARBA00022454"/>
    </source>
</evidence>
<comment type="subcellular location">
    <subcellularLocation>
        <location evidence="2">Chromosome</location>
    </subcellularLocation>
    <subcellularLocation>
        <location evidence="1">Nucleus</location>
    </subcellularLocation>
</comment>
<evidence type="ECO:0000256" key="4">
    <source>
        <dbReference type="ARBA" id="ARBA00023242"/>
    </source>
</evidence>
<protein>
    <recommendedName>
        <fullName evidence="7">HORMA domain-containing protein</fullName>
    </recommendedName>
</protein>
<dbReference type="STRING" id="933852.A0A0C3B8I9"/>